<keyword evidence="2" id="KW-0472">Membrane</keyword>
<name>A0A7X8SGQ5_9BACT</name>
<evidence type="ECO:0000256" key="1">
    <source>
        <dbReference type="SAM" id="Coils"/>
    </source>
</evidence>
<dbReference type="EMBL" id="JABAIL010000001">
    <property type="protein sequence ID" value="NLR89901.1"/>
    <property type="molecule type" value="Genomic_DNA"/>
</dbReference>
<evidence type="ECO:0008006" key="5">
    <source>
        <dbReference type="Google" id="ProtNLM"/>
    </source>
</evidence>
<comment type="caution">
    <text evidence="3">The sequence shown here is derived from an EMBL/GenBank/DDBJ whole genome shotgun (WGS) entry which is preliminary data.</text>
</comment>
<dbReference type="InterPro" id="IPR009554">
    <property type="entry name" value="Phageshock_PspB"/>
</dbReference>
<gene>
    <name evidence="3" type="ORF">HGP29_01730</name>
</gene>
<dbReference type="RefSeq" id="WP_168880585.1">
    <property type="nucleotide sequence ID" value="NZ_JABAIL010000001.1"/>
</dbReference>
<sequence>MDPLLIPLMAIAMPAVIVAIVTRGKKYNNKFTKQMSQELESLKKENERLRNRIENIETIVTEPDWDIKRTLDSGESSKQKHLE</sequence>
<dbReference type="AlphaFoldDB" id="A0A7X8SGQ5"/>
<keyword evidence="1" id="KW-0175">Coiled coil</keyword>
<evidence type="ECO:0000313" key="4">
    <source>
        <dbReference type="Proteomes" id="UP000585050"/>
    </source>
</evidence>
<reference evidence="3 4" key="1">
    <citation type="submission" date="2020-04" db="EMBL/GenBank/DDBJ databases">
        <title>Flammeovirga sp. SR4, a novel species isolated from seawater.</title>
        <authorList>
            <person name="Wang X."/>
        </authorList>
    </citation>
    <scope>NUCLEOTIDE SEQUENCE [LARGE SCALE GENOMIC DNA]</scope>
    <source>
        <strain evidence="3 4">SR4</strain>
    </source>
</reference>
<evidence type="ECO:0000256" key="2">
    <source>
        <dbReference type="SAM" id="Phobius"/>
    </source>
</evidence>
<dbReference type="Proteomes" id="UP000585050">
    <property type="component" value="Unassembled WGS sequence"/>
</dbReference>
<keyword evidence="2" id="KW-1133">Transmembrane helix</keyword>
<keyword evidence="4" id="KW-1185">Reference proteome</keyword>
<proteinExistence type="predicted"/>
<feature type="coiled-coil region" evidence="1">
    <location>
        <begin position="32"/>
        <end position="59"/>
    </location>
</feature>
<evidence type="ECO:0000313" key="3">
    <source>
        <dbReference type="EMBL" id="NLR89901.1"/>
    </source>
</evidence>
<keyword evidence="2" id="KW-0812">Transmembrane</keyword>
<feature type="transmembrane region" description="Helical" evidence="2">
    <location>
        <begin position="6"/>
        <end position="24"/>
    </location>
</feature>
<dbReference type="GO" id="GO:0009271">
    <property type="term" value="P:phage shock"/>
    <property type="evidence" value="ECO:0007669"/>
    <property type="project" value="InterPro"/>
</dbReference>
<organism evidence="3 4">
    <name type="scientific">Flammeovirga agarivorans</name>
    <dbReference type="NCBI Taxonomy" id="2726742"/>
    <lineage>
        <taxon>Bacteria</taxon>
        <taxon>Pseudomonadati</taxon>
        <taxon>Bacteroidota</taxon>
        <taxon>Cytophagia</taxon>
        <taxon>Cytophagales</taxon>
        <taxon>Flammeovirgaceae</taxon>
        <taxon>Flammeovirga</taxon>
    </lineage>
</organism>
<protein>
    <recommendedName>
        <fullName evidence="5">Phage shock protein B</fullName>
    </recommendedName>
</protein>
<accession>A0A7X8SGQ5</accession>
<dbReference type="GO" id="GO:0006355">
    <property type="term" value="P:regulation of DNA-templated transcription"/>
    <property type="evidence" value="ECO:0007669"/>
    <property type="project" value="InterPro"/>
</dbReference>
<dbReference type="Pfam" id="PF06667">
    <property type="entry name" value="PspB"/>
    <property type="match status" value="1"/>
</dbReference>